<accession>A0AC11ANK4</accession>
<sequence>MTSTCENAPVSQTGRRGRDTAERLHCLMQDHNSKWKINALQPPQSEVKVNIWEIKPPDFSYKLYTSLRLAEKPSRTIMEEERRKIPDFPGKMVHLPSLRNPPKKAISPKFITTFPRLDSHKAKLMFVESGKYPNGVYLNPKPHDFRPNERNLPNFVMTYEKDPFGLKFKSQHLSTVSGCPLLKNGQQNSTERFITYKPRECTWDSKLILPKAPWPVKSASYTRHRRQRDAYSAFMDRVEEKFNKACKNQ</sequence>
<organism evidence="1">
    <name type="scientific">Ovis aries</name>
    <name type="common">Sheep</name>
    <dbReference type="NCBI Taxonomy" id="9940"/>
    <lineage>
        <taxon>Eukaryota</taxon>
        <taxon>Metazoa</taxon>
        <taxon>Chordata</taxon>
        <taxon>Craniata</taxon>
        <taxon>Vertebrata</taxon>
        <taxon>Euteleostomi</taxon>
        <taxon>Mammalia</taxon>
        <taxon>Eutheria</taxon>
        <taxon>Laurasiatheria</taxon>
        <taxon>Artiodactyla</taxon>
        <taxon>Ruminantia</taxon>
        <taxon>Pecora</taxon>
        <taxon>Bovidae</taxon>
        <taxon>Caprinae</taxon>
        <taxon>Ovis</taxon>
    </lineage>
</organism>
<gene>
    <name evidence="1" type="primary">C7orf78</name>
</gene>
<reference evidence="1" key="2">
    <citation type="submission" date="2025-08" db="UniProtKB">
        <authorList>
            <consortium name="Ensembl"/>
        </authorList>
    </citation>
    <scope>IDENTIFICATION</scope>
</reference>
<dbReference type="Ensembl" id="ENSOART00020002627.2">
    <property type="protein sequence ID" value="ENSOARP00020002180.2"/>
    <property type="gene ID" value="ENSOARG00020001736.2"/>
</dbReference>
<name>A0AC11ANK4_SHEEP</name>
<reference evidence="1" key="3">
    <citation type="submission" date="2025-09" db="UniProtKB">
        <authorList>
            <consortium name="Ensembl"/>
        </authorList>
    </citation>
    <scope>IDENTIFICATION</scope>
</reference>
<protein>
    <submittedName>
        <fullName evidence="1">Chromosome 7 open reading frame 78</fullName>
    </submittedName>
</protein>
<proteinExistence type="predicted"/>
<reference evidence="1" key="1">
    <citation type="submission" date="2020-11" db="EMBL/GenBank/DDBJ databases">
        <authorList>
            <person name="Davenport K.M."/>
            <person name="Bickhart D.M."/>
            <person name="Smith T.P.L."/>
            <person name="Murdoch B.M."/>
            <person name="Rosen B.D."/>
        </authorList>
    </citation>
    <scope>NUCLEOTIDE SEQUENCE [LARGE SCALE GENOMIC DNA]</scope>
    <source>
        <strain evidence="1">OAR_USU_Benz2616</strain>
    </source>
</reference>
<evidence type="ECO:0000313" key="1">
    <source>
        <dbReference type="Ensembl" id="ENSOARP00020002180.2"/>
    </source>
</evidence>